<proteinExistence type="predicted"/>
<dbReference type="AlphaFoldDB" id="A0A0A9EJF7"/>
<sequence length="136" mass="15297">MSVAHARSAMSPLPSAVDLQARSSSFVVGQRFGGTRWAAGSRRSCGGGGGAQLRWCEAEQRTRRGGGVSARGSSRAGDGESASDDDLRDASTRRRLRWRIRLLRRRRRHWGQRICLLPRRRGGGVIRLLPRWRLWY</sequence>
<evidence type="ECO:0000313" key="2">
    <source>
        <dbReference type="EMBL" id="JAE00890.1"/>
    </source>
</evidence>
<name>A0A0A9EJF7_ARUDO</name>
<feature type="region of interest" description="Disordered" evidence="1">
    <location>
        <begin position="59"/>
        <end position="90"/>
    </location>
</feature>
<organism evidence="2">
    <name type="scientific">Arundo donax</name>
    <name type="common">Giant reed</name>
    <name type="synonym">Donax arundinaceus</name>
    <dbReference type="NCBI Taxonomy" id="35708"/>
    <lineage>
        <taxon>Eukaryota</taxon>
        <taxon>Viridiplantae</taxon>
        <taxon>Streptophyta</taxon>
        <taxon>Embryophyta</taxon>
        <taxon>Tracheophyta</taxon>
        <taxon>Spermatophyta</taxon>
        <taxon>Magnoliopsida</taxon>
        <taxon>Liliopsida</taxon>
        <taxon>Poales</taxon>
        <taxon>Poaceae</taxon>
        <taxon>PACMAD clade</taxon>
        <taxon>Arundinoideae</taxon>
        <taxon>Arundineae</taxon>
        <taxon>Arundo</taxon>
    </lineage>
</organism>
<reference evidence="2" key="2">
    <citation type="journal article" date="2015" name="Data Brief">
        <title>Shoot transcriptome of the giant reed, Arundo donax.</title>
        <authorList>
            <person name="Barrero R.A."/>
            <person name="Guerrero F.D."/>
            <person name="Moolhuijzen P."/>
            <person name="Goolsby J.A."/>
            <person name="Tidwell J."/>
            <person name="Bellgard S.E."/>
            <person name="Bellgard M.I."/>
        </authorList>
    </citation>
    <scope>NUCLEOTIDE SEQUENCE</scope>
    <source>
        <tissue evidence="2">Shoot tissue taken approximately 20 cm above the soil surface</tissue>
    </source>
</reference>
<reference evidence="2" key="1">
    <citation type="submission" date="2014-09" db="EMBL/GenBank/DDBJ databases">
        <authorList>
            <person name="Magalhaes I.L.F."/>
            <person name="Oliveira U."/>
            <person name="Santos F.R."/>
            <person name="Vidigal T.H.D.A."/>
            <person name="Brescovit A.D."/>
            <person name="Santos A.J."/>
        </authorList>
    </citation>
    <scope>NUCLEOTIDE SEQUENCE</scope>
    <source>
        <tissue evidence="2">Shoot tissue taken approximately 20 cm above the soil surface</tissue>
    </source>
</reference>
<dbReference type="EMBL" id="GBRH01197006">
    <property type="protein sequence ID" value="JAE00890.1"/>
    <property type="molecule type" value="Transcribed_RNA"/>
</dbReference>
<protein>
    <submittedName>
        <fullName evidence="2">Uncharacterized protein</fullName>
    </submittedName>
</protein>
<evidence type="ECO:0000256" key="1">
    <source>
        <dbReference type="SAM" id="MobiDB-lite"/>
    </source>
</evidence>
<accession>A0A0A9EJF7</accession>
<feature type="compositionally biased region" description="Low complexity" evidence="1">
    <location>
        <begin position="70"/>
        <end position="80"/>
    </location>
</feature>